<evidence type="ECO:0000256" key="3">
    <source>
        <dbReference type="ARBA" id="ARBA00023163"/>
    </source>
</evidence>
<dbReference type="PRINTS" id="PR00032">
    <property type="entry name" value="HTHARAC"/>
</dbReference>
<keyword evidence="4" id="KW-0812">Transmembrane</keyword>
<keyword evidence="4" id="KW-1133">Transmembrane helix</keyword>
<evidence type="ECO:0000256" key="2">
    <source>
        <dbReference type="ARBA" id="ARBA00023125"/>
    </source>
</evidence>
<evidence type="ECO:0000313" key="6">
    <source>
        <dbReference type="EMBL" id="MBK0383147.1"/>
    </source>
</evidence>
<keyword evidence="7" id="KW-1185">Reference proteome</keyword>
<sequence length="359" mass="41292">MIIALNIILINLQTAENKYIYASLLGWAFPFPLLHWPFLYLYVSALTSKKGFSLKLIWLHFVPFFLTIVLFSNFLFLSENSKIHVYEIEGKGYETELIIHLISILLSAVIYTTLSIIKLLRYKNQIMDEFSYLEKINLNWLSYLIGGMTIIFLAVLFVGNDKIIYSLVVGFVFIIGYYGIGQVGIFTGHIPHSILENNKNLITTKYNLATSTFKDSLPLSDRDLEAKGLKYLKSTLNQEAALRIYNDLNQIMLTKKLYKNVELKLDDLAEALNVLPNHLSQVINSIENKNFYDYINQLRIDDFIKLISLPENQKFTLLSLAFECGFNSKTSFNRNFKKVIGVSPSEYVKQRGLKTAIQK</sequence>
<evidence type="ECO:0000256" key="4">
    <source>
        <dbReference type="SAM" id="Phobius"/>
    </source>
</evidence>
<dbReference type="PANTHER" id="PTHR43280">
    <property type="entry name" value="ARAC-FAMILY TRANSCRIPTIONAL REGULATOR"/>
    <property type="match status" value="1"/>
</dbReference>
<dbReference type="InterPro" id="IPR018060">
    <property type="entry name" value="HTH_AraC"/>
</dbReference>
<feature type="transmembrane region" description="Helical" evidence="4">
    <location>
        <begin position="56"/>
        <end position="77"/>
    </location>
</feature>
<evidence type="ECO:0000256" key="1">
    <source>
        <dbReference type="ARBA" id="ARBA00023015"/>
    </source>
</evidence>
<dbReference type="PROSITE" id="PS01124">
    <property type="entry name" value="HTH_ARAC_FAMILY_2"/>
    <property type="match status" value="1"/>
</dbReference>
<gene>
    <name evidence="6" type="ORF">I5M32_09270</name>
</gene>
<keyword evidence="4" id="KW-0472">Membrane</keyword>
<dbReference type="Pfam" id="PF12833">
    <property type="entry name" value="HTH_18"/>
    <property type="match status" value="1"/>
</dbReference>
<name>A0ABS1BJV8_9SPHI</name>
<dbReference type="Gene3D" id="1.10.10.60">
    <property type="entry name" value="Homeodomain-like"/>
    <property type="match status" value="2"/>
</dbReference>
<dbReference type="SMART" id="SM00342">
    <property type="entry name" value="HTH_ARAC"/>
    <property type="match status" value="1"/>
</dbReference>
<dbReference type="EMBL" id="JAEHFY010000011">
    <property type="protein sequence ID" value="MBK0383147.1"/>
    <property type="molecule type" value="Genomic_DNA"/>
</dbReference>
<comment type="caution">
    <text evidence="6">The sequence shown here is derived from an EMBL/GenBank/DDBJ whole genome shotgun (WGS) entry which is preliminary data.</text>
</comment>
<evidence type="ECO:0000259" key="5">
    <source>
        <dbReference type="PROSITE" id="PS01124"/>
    </source>
</evidence>
<evidence type="ECO:0000313" key="7">
    <source>
        <dbReference type="Proteomes" id="UP000660024"/>
    </source>
</evidence>
<feature type="transmembrane region" description="Helical" evidence="4">
    <location>
        <begin position="163"/>
        <end position="180"/>
    </location>
</feature>
<proteinExistence type="predicted"/>
<dbReference type="Proteomes" id="UP000660024">
    <property type="component" value="Unassembled WGS sequence"/>
</dbReference>
<dbReference type="PANTHER" id="PTHR43280:SF29">
    <property type="entry name" value="ARAC-FAMILY TRANSCRIPTIONAL REGULATOR"/>
    <property type="match status" value="1"/>
</dbReference>
<protein>
    <submittedName>
        <fullName evidence="6">AraC family transcriptional regulator</fullName>
    </submittedName>
</protein>
<dbReference type="SUPFAM" id="SSF46689">
    <property type="entry name" value="Homeodomain-like"/>
    <property type="match status" value="1"/>
</dbReference>
<keyword evidence="2" id="KW-0238">DNA-binding</keyword>
<feature type="transmembrane region" description="Helical" evidence="4">
    <location>
        <begin position="97"/>
        <end position="117"/>
    </location>
</feature>
<dbReference type="InterPro" id="IPR020449">
    <property type="entry name" value="Tscrpt_reg_AraC-type_HTH"/>
</dbReference>
<accession>A0ABS1BJV8</accession>
<dbReference type="RefSeq" id="WP_200585951.1">
    <property type="nucleotide sequence ID" value="NZ_JAEHFY010000011.1"/>
</dbReference>
<feature type="transmembrane region" description="Helical" evidence="4">
    <location>
        <begin position="20"/>
        <end position="44"/>
    </location>
</feature>
<reference evidence="6 7" key="1">
    <citation type="submission" date="2020-12" db="EMBL/GenBank/DDBJ databases">
        <title>Bacterial novel species Pedobacter sp. SD-b isolated from soil.</title>
        <authorList>
            <person name="Jung H.-Y."/>
        </authorList>
    </citation>
    <scope>NUCLEOTIDE SEQUENCE [LARGE SCALE GENOMIC DNA]</scope>
    <source>
        <strain evidence="6 7">SD-b</strain>
    </source>
</reference>
<feature type="transmembrane region" description="Helical" evidence="4">
    <location>
        <begin position="138"/>
        <end position="157"/>
    </location>
</feature>
<feature type="domain" description="HTH araC/xylS-type" evidence="5">
    <location>
        <begin position="247"/>
        <end position="350"/>
    </location>
</feature>
<dbReference type="InterPro" id="IPR009057">
    <property type="entry name" value="Homeodomain-like_sf"/>
</dbReference>
<keyword evidence="1" id="KW-0805">Transcription regulation</keyword>
<organism evidence="6 7">
    <name type="scientific">Pedobacter segetis</name>
    <dbReference type="NCBI Taxonomy" id="2793069"/>
    <lineage>
        <taxon>Bacteria</taxon>
        <taxon>Pseudomonadati</taxon>
        <taxon>Bacteroidota</taxon>
        <taxon>Sphingobacteriia</taxon>
        <taxon>Sphingobacteriales</taxon>
        <taxon>Sphingobacteriaceae</taxon>
        <taxon>Pedobacter</taxon>
    </lineage>
</organism>
<keyword evidence="3" id="KW-0804">Transcription</keyword>